<proteinExistence type="predicted"/>
<sequence>MAPRRPRGGDFGDALRSPRWEWAVQHVAPAIDLSKKNYKYFFRKRKYIEKLALTLRSQQQHMVEITRSILISSGCEDVYRLDNDPVAYLSDDTVRTQVLDYLGEDNFAVFTESIRDCHQTVKEVTANMADLVPTVKGPCDNG</sequence>
<evidence type="ECO:0000313" key="2">
    <source>
        <dbReference type="Proteomes" id="UP001275084"/>
    </source>
</evidence>
<reference evidence="1" key="1">
    <citation type="journal article" date="2023" name="Mol. Phylogenet. Evol.">
        <title>Genome-scale phylogeny and comparative genomics of the fungal order Sordariales.</title>
        <authorList>
            <person name="Hensen N."/>
            <person name="Bonometti L."/>
            <person name="Westerberg I."/>
            <person name="Brannstrom I.O."/>
            <person name="Guillou S."/>
            <person name="Cros-Aarteil S."/>
            <person name="Calhoun S."/>
            <person name="Haridas S."/>
            <person name="Kuo A."/>
            <person name="Mondo S."/>
            <person name="Pangilinan J."/>
            <person name="Riley R."/>
            <person name="LaButti K."/>
            <person name="Andreopoulos B."/>
            <person name="Lipzen A."/>
            <person name="Chen C."/>
            <person name="Yan M."/>
            <person name="Daum C."/>
            <person name="Ng V."/>
            <person name="Clum A."/>
            <person name="Steindorff A."/>
            <person name="Ohm R.A."/>
            <person name="Martin F."/>
            <person name="Silar P."/>
            <person name="Natvig D.O."/>
            <person name="Lalanne C."/>
            <person name="Gautier V."/>
            <person name="Ament-Velasquez S.L."/>
            <person name="Kruys A."/>
            <person name="Hutchinson M.I."/>
            <person name="Powell A.J."/>
            <person name="Barry K."/>
            <person name="Miller A.N."/>
            <person name="Grigoriev I.V."/>
            <person name="Debuchy R."/>
            <person name="Gladieux P."/>
            <person name="Hiltunen Thoren M."/>
            <person name="Johannesson H."/>
        </authorList>
    </citation>
    <scope>NUCLEOTIDE SEQUENCE</scope>
    <source>
        <strain evidence="1">CBS 955.72</strain>
    </source>
</reference>
<evidence type="ECO:0000313" key="1">
    <source>
        <dbReference type="EMBL" id="KAK3343436.1"/>
    </source>
</evidence>
<dbReference type="AlphaFoldDB" id="A0AAJ0H7W4"/>
<dbReference type="EMBL" id="JAUIQD010000007">
    <property type="protein sequence ID" value="KAK3343436.1"/>
    <property type="molecule type" value="Genomic_DNA"/>
</dbReference>
<accession>A0AAJ0H7W4</accession>
<protein>
    <submittedName>
        <fullName evidence="1">Uncharacterized protein</fullName>
    </submittedName>
</protein>
<reference evidence="1" key="2">
    <citation type="submission" date="2023-06" db="EMBL/GenBank/DDBJ databases">
        <authorList>
            <consortium name="Lawrence Berkeley National Laboratory"/>
            <person name="Haridas S."/>
            <person name="Hensen N."/>
            <person name="Bonometti L."/>
            <person name="Westerberg I."/>
            <person name="Brannstrom I.O."/>
            <person name="Guillou S."/>
            <person name="Cros-Aarteil S."/>
            <person name="Calhoun S."/>
            <person name="Kuo A."/>
            <person name="Mondo S."/>
            <person name="Pangilinan J."/>
            <person name="Riley R."/>
            <person name="Labutti K."/>
            <person name="Andreopoulos B."/>
            <person name="Lipzen A."/>
            <person name="Chen C."/>
            <person name="Yanf M."/>
            <person name="Daum C."/>
            <person name="Ng V."/>
            <person name="Clum A."/>
            <person name="Steindorff A."/>
            <person name="Ohm R."/>
            <person name="Martin F."/>
            <person name="Silar P."/>
            <person name="Natvig D."/>
            <person name="Lalanne C."/>
            <person name="Gautier V."/>
            <person name="Ament-Velasquez S.L."/>
            <person name="Kruys A."/>
            <person name="Hutchinson M.I."/>
            <person name="Powell A.J."/>
            <person name="Barry K."/>
            <person name="Miller A.N."/>
            <person name="Grigoriev I.V."/>
            <person name="Debuchy R."/>
            <person name="Gladieux P."/>
            <person name="Thoren M.H."/>
            <person name="Johannesson H."/>
        </authorList>
    </citation>
    <scope>NUCLEOTIDE SEQUENCE</scope>
    <source>
        <strain evidence="1">CBS 955.72</strain>
    </source>
</reference>
<dbReference type="Proteomes" id="UP001275084">
    <property type="component" value="Unassembled WGS sequence"/>
</dbReference>
<keyword evidence="2" id="KW-1185">Reference proteome</keyword>
<name>A0AAJ0H7W4_9PEZI</name>
<gene>
    <name evidence="1" type="ORF">B0T25DRAFT_614487</name>
</gene>
<organism evidence="1 2">
    <name type="scientific">Lasiosphaeria hispida</name>
    <dbReference type="NCBI Taxonomy" id="260671"/>
    <lineage>
        <taxon>Eukaryota</taxon>
        <taxon>Fungi</taxon>
        <taxon>Dikarya</taxon>
        <taxon>Ascomycota</taxon>
        <taxon>Pezizomycotina</taxon>
        <taxon>Sordariomycetes</taxon>
        <taxon>Sordariomycetidae</taxon>
        <taxon>Sordariales</taxon>
        <taxon>Lasiosphaeriaceae</taxon>
        <taxon>Lasiosphaeria</taxon>
    </lineage>
</organism>
<comment type="caution">
    <text evidence="1">The sequence shown here is derived from an EMBL/GenBank/DDBJ whole genome shotgun (WGS) entry which is preliminary data.</text>
</comment>